<dbReference type="Pfam" id="PF14690">
    <property type="entry name" value="Zn_ribbon_ISL3"/>
    <property type="match status" value="1"/>
</dbReference>
<dbReference type="PROSITE" id="PS50531">
    <property type="entry name" value="HTH_IS21"/>
    <property type="match status" value="1"/>
</dbReference>
<name>A0A7W9M6G2_9PSEU</name>
<organism evidence="3 4">
    <name type="scientific">Saccharothrix ecbatanensis</name>
    <dbReference type="NCBI Taxonomy" id="1105145"/>
    <lineage>
        <taxon>Bacteria</taxon>
        <taxon>Bacillati</taxon>
        <taxon>Actinomycetota</taxon>
        <taxon>Actinomycetes</taxon>
        <taxon>Pseudonocardiales</taxon>
        <taxon>Pseudonocardiaceae</taxon>
        <taxon>Saccharothrix</taxon>
    </lineage>
</organism>
<reference evidence="3 4" key="1">
    <citation type="submission" date="2020-08" db="EMBL/GenBank/DDBJ databases">
        <title>Sequencing the genomes of 1000 actinobacteria strains.</title>
        <authorList>
            <person name="Klenk H.-P."/>
        </authorList>
    </citation>
    <scope>NUCLEOTIDE SEQUENCE [LARGE SCALE GENOMIC DNA]</scope>
    <source>
        <strain evidence="3 4">DSM 45486</strain>
    </source>
</reference>
<accession>A0A7W9M6G2</accession>
<dbReference type="AlphaFoldDB" id="A0A7W9M6G2"/>
<evidence type="ECO:0000256" key="1">
    <source>
        <dbReference type="SAM" id="MobiDB-lite"/>
    </source>
</evidence>
<protein>
    <submittedName>
        <fullName evidence="3">Transposase</fullName>
    </submittedName>
</protein>
<evidence type="ECO:0000259" key="2">
    <source>
        <dbReference type="PROSITE" id="PS50531"/>
    </source>
</evidence>
<dbReference type="InterPro" id="IPR029261">
    <property type="entry name" value="Transposase_Znf"/>
</dbReference>
<dbReference type="InterPro" id="IPR002560">
    <property type="entry name" value="Transposase_DDE"/>
</dbReference>
<dbReference type="Pfam" id="PF01610">
    <property type="entry name" value="DDE_Tnp_ISL3"/>
    <property type="match status" value="1"/>
</dbReference>
<keyword evidence="4" id="KW-1185">Reference proteome</keyword>
<evidence type="ECO:0000313" key="4">
    <source>
        <dbReference type="Proteomes" id="UP000552097"/>
    </source>
</evidence>
<dbReference type="EMBL" id="JACHMO010000001">
    <property type="protein sequence ID" value="MBB5808904.1"/>
    <property type="molecule type" value="Genomic_DNA"/>
</dbReference>
<comment type="caution">
    <text evidence="3">The sequence shown here is derived from an EMBL/GenBank/DDBJ whole genome shotgun (WGS) entry which is preliminary data.</text>
</comment>
<dbReference type="InterPro" id="IPR017894">
    <property type="entry name" value="HTH_IS21_transposase_type"/>
</dbReference>
<dbReference type="NCBIfam" id="NF033550">
    <property type="entry name" value="transpos_ISL3"/>
    <property type="match status" value="1"/>
</dbReference>
<evidence type="ECO:0000313" key="3">
    <source>
        <dbReference type="EMBL" id="MBB5808904.1"/>
    </source>
</evidence>
<proteinExistence type="predicted"/>
<feature type="domain" description="HTH IS21-type" evidence="2">
    <location>
        <begin position="274"/>
        <end position="337"/>
    </location>
</feature>
<dbReference type="PANTHER" id="PTHR33498">
    <property type="entry name" value="TRANSPOSASE FOR INSERTION SEQUENCE ELEMENT IS1557"/>
    <property type="match status" value="1"/>
</dbReference>
<dbReference type="Proteomes" id="UP000552097">
    <property type="component" value="Unassembled WGS sequence"/>
</dbReference>
<dbReference type="InterPro" id="IPR047951">
    <property type="entry name" value="Transpos_ISL3"/>
</dbReference>
<gene>
    <name evidence="3" type="ORF">F4560_008672</name>
</gene>
<feature type="compositionally biased region" description="Low complexity" evidence="1">
    <location>
        <begin position="472"/>
        <end position="482"/>
    </location>
</feature>
<feature type="region of interest" description="Disordered" evidence="1">
    <location>
        <begin position="457"/>
        <end position="482"/>
    </location>
</feature>
<dbReference type="PANTHER" id="PTHR33498:SF1">
    <property type="entry name" value="TRANSPOSASE FOR INSERTION SEQUENCE ELEMENT IS1557"/>
    <property type="match status" value="1"/>
</dbReference>
<sequence length="482" mass="52723">MAQMAMLVGVVFSGLSALVVEGVEDAGAVIKVRASTRGEEVACPSCGTPTGRVHAFHERVPADVPVDGRRVLVRLRIRRMRCPVQECARRTFREQVPGLIERYRRRTVRLDDQLRGVVRELAGRASARLLPTLGIAVGRDTAVRVLLGIPLPDRAVPRVLGIDDFALRRCHDYATVAIDADTGARIDVLSGRGAAVVAGWLRAHPGVEVVCRDGSAAYAQAVRDALPDAVQVADRWHLWHGLCDAAGREVAAHSACWASATGLRQGKLAETTLQRWQQIHALRDAGVGLLDCSRRLGLAMNTVKRYARAATPQRIQRVPKYRAGMVDPYRDHLRARREQEPGVGATELLNEIRALGYDGSQNLLVRYLNQGRHLDDHPHLSSRRAARLLLTRPEDLTGRQRERLDALTAACPEMTALASVVRSFATLLLPHKNNVARLAAWTNAARAADLPHVHSFVRGSTRTSTPSPPRSPSTTTTDAPKA</sequence>